<dbReference type="Gene3D" id="1.25.40.10">
    <property type="entry name" value="Tetratricopeptide repeat domain"/>
    <property type="match status" value="1"/>
</dbReference>
<dbReference type="InterPro" id="IPR046960">
    <property type="entry name" value="PPR_At4g14850-like_plant"/>
</dbReference>
<evidence type="ECO:0000313" key="1">
    <source>
        <dbReference type="EMBL" id="CAF4379290.1"/>
    </source>
</evidence>
<gene>
    <name evidence="1" type="ORF">JBS370_LOCUS42788</name>
</gene>
<dbReference type="GO" id="GO:0003723">
    <property type="term" value="F:RNA binding"/>
    <property type="evidence" value="ECO:0007669"/>
    <property type="project" value="InterPro"/>
</dbReference>
<accession>A0A820MYE0</accession>
<dbReference type="AlphaFoldDB" id="A0A820MYE0"/>
<protein>
    <recommendedName>
        <fullName evidence="3">Pentatricopeptide repeat-containing protein</fullName>
    </recommendedName>
</protein>
<sequence length="125" mass="14363">DRRGILFKGLVSNKMSEKVLDLFVQTNIQPNHIILTILFTACAHVANDRAKNIGRKLLQQMPQHFYNNNFILTSALNMLMKFDDVESAENLFQIMKKKDVIAYGAMMKGKLVINIYRISNKLYIG</sequence>
<dbReference type="Proteomes" id="UP000663836">
    <property type="component" value="Unassembled WGS sequence"/>
</dbReference>
<dbReference type="PANTHER" id="PTHR47926:SF359">
    <property type="entry name" value="PENTACOTRIPEPTIDE-REPEAT REGION OF PRORP DOMAIN-CONTAINING PROTEIN"/>
    <property type="match status" value="1"/>
</dbReference>
<evidence type="ECO:0008006" key="3">
    <source>
        <dbReference type="Google" id="ProtNLM"/>
    </source>
</evidence>
<proteinExistence type="predicted"/>
<dbReference type="PANTHER" id="PTHR47926">
    <property type="entry name" value="PENTATRICOPEPTIDE REPEAT-CONTAINING PROTEIN"/>
    <property type="match status" value="1"/>
</dbReference>
<dbReference type="InterPro" id="IPR011990">
    <property type="entry name" value="TPR-like_helical_dom_sf"/>
</dbReference>
<dbReference type="EMBL" id="CAJOBD010059828">
    <property type="protein sequence ID" value="CAF4379290.1"/>
    <property type="molecule type" value="Genomic_DNA"/>
</dbReference>
<comment type="caution">
    <text evidence="1">The sequence shown here is derived from an EMBL/GenBank/DDBJ whole genome shotgun (WGS) entry which is preliminary data.</text>
</comment>
<feature type="non-terminal residue" evidence="1">
    <location>
        <position position="1"/>
    </location>
</feature>
<evidence type="ECO:0000313" key="2">
    <source>
        <dbReference type="Proteomes" id="UP000663836"/>
    </source>
</evidence>
<reference evidence="1" key="1">
    <citation type="submission" date="2021-02" db="EMBL/GenBank/DDBJ databases">
        <authorList>
            <person name="Nowell W R."/>
        </authorList>
    </citation>
    <scope>NUCLEOTIDE SEQUENCE</scope>
</reference>
<organism evidence="1 2">
    <name type="scientific">Rotaria sordida</name>
    <dbReference type="NCBI Taxonomy" id="392033"/>
    <lineage>
        <taxon>Eukaryota</taxon>
        <taxon>Metazoa</taxon>
        <taxon>Spiralia</taxon>
        <taxon>Gnathifera</taxon>
        <taxon>Rotifera</taxon>
        <taxon>Eurotatoria</taxon>
        <taxon>Bdelloidea</taxon>
        <taxon>Philodinida</taxon>
        <taxon>Philodinidae</taxon>
        <taxon>Rotaria</taxon>
    </lineage>
</organism>
<name>A0A820MYE0_9BILA</name>
<dbReference type="GO" id="GO:0009451">
    <property type="term" value="P:RNA modification"/>
    <property type="evidence" value="ECO:0007669"/>
    <property type="project" value="InterPro"/>
</dbReference>